<name>A0A811U448_CERCA</name>
<comment type="caution">
    <text evidence="1">The sequence shown here is derived from an EMBL/GenBank/DDBJ whole genome shotgun (WGS) entry which is preliminary data.</text>
</comment>
<keyword evidence="2" id="KW-1185">Reference proteome</keyword>
<sequence length="227" mass="25641">MMRKTKVAHAYLYACGCASVAFILSAFSCRCNAAFFPIATLVWTRREAPPKLPSSSPSSDCWPDVLPFQQQLLTINSLPRRHTPRSILVLLVLLNAQYPPLTLYLHPYLFRASTLLGAPQILLRQVTSRVSNTNKHVRVEAAPIVRHMAIPCRNFGFCHPFCYPAQYKMHYVVSSLAESQKQKTKTNNREIKITTISADGRKKVKPTKQKPFLLHTAPEFRCDTVSA</sequence>
<gene>
    <name evidence="1" type="ORF">CCAP1982_LOCUS916</name>
</gene>
<accession>A0A811U448</accession>
<evidence type="ECO:0000313" key="2">
    <source>
        <dbReference type="Proteomes" id="UP000606786"/>
    </source>
</evidence>
<reference evidence="1" key="1">
    <citation type="submission" date="2020-11" db="EMBL/GenBank/DDBJ databases">
        <authorList>
            <person name="Whitehead M."/>
        </authorList>
    </citation>
    <scope>NUCLEOTIDE SEQUENCE</scope>
    <source>
        <strain evidence="1">EGII</strain>
    </source>
</reference>
<proteinExistence type="predicted"/>
<organism evidence="1 2">
    <name type="scientific">Ceratitis capitata</name>
    <name type="common">Mediterranean fruit fly</name>
    <name type="synonym">Tephritis capitata</name>
    <dbReference type="NCBI Taxonomy" id="7213"/>
    <lineage>
        <taxon>Eukaryota</taxon>
        <taxon>Metazoa</taxon>
        <taxon>Ecdysozoa</taxon>
        <taxon>Arthropoda</taxon>
        <taxon>Hexapoda</taxon>
        <taxon>Insecta</taxon>
        <taxon>Pterygota</taxon>
        <taxon>Neoptera</taxon>
        <taxon>Endopterygota</taxon>
        <taxon>Diptera</taxon>
        <taxon>Brachycera</taxon>
        <taxon>Muscomorpha</taxon>
        <taxon>Tephritoidea</taxon>
        <taxon>Tephritidae</taxon>
        <taxon>Ceratitis</taxon>
        <taxon>Ceratitis</taxon>
    </lineage>
</organism>
<dbReference type="AlphaFoldDB" id="A0A811U448"/>
<protein>
    <submittedName>
        <fullName evidence="1">(Mediterranean fruit fly) hypothetical protein</fullName>
    </submittedName>
</protein>
<dbReference type="EMBL" id="CAJHJT010000001">
    <property type="protein sequence ID" value="CAD6992035.1"/>
    <property type="molecule type" value="Genomic_DNA"/>
</dbReference>
<dbReference type="Proteomes" id="UP000606786">
    <property type="component" value="Unassembled WGS sequence"/>
</dbReference>
<evidence type="ECO:0000313" key="1">
    <source>
        <dbReference type="EMBL" id="CAD6992035.1"/>
    </source>
</evidence>
<dbReference type="PROSITE" id="PS51257">
    <property type="entry name" value="PROKAR_LIPOPROTEIN"/>
    <property type="match status" value="1"/>
</dbReference>